<dbReference type="InterPro" id="IPR011527">
    <property type="entry name" value="ABC1_TM_dom"/>
</dbReference>
<dbReference type="PROSITE" id="PS00211">
    <property type="entry name" value="ABC_TRANSPORTER_1"/>
    <property type="match status" value="1"/>
</dbReference>
<dbReference type="SMART" id="SM00382">
    <property type="entry name" value="AAA"/>
    <property type="match status" value="1"/>
</dbReference>
<evidence type="ECO:0000313" key="11">
    <source>
        <dbReference type="Proteomes" id="UP000199682"/>
    </source>
</evidence>
<dbReference type="InterPro" id="IPR003593">
    <property type="entry name" value="AAA+_ATPase"/>
</dbReference>
<keyword evidence="4 10" id="KW-0067">ATP-binding</keyword>
<dbReference type="GO" id="GO:0140359">
    <property type="term" value="F:ABC-type transporter activity"/>
    <property type="evidence" value="ECO:0007669"/>
    <property type="project" value="InterPro"/>
</dbReference>
<feature type="transmembrane region" description="Helical" evidence="7">
    <location>
        <begin position="134"/>
        <end position="155"/>
    </location>
</feature>
<dbReference type="SUPFAM" id="SSF90123">
    <property type="entry name" value="ABC transporter transmembrane region"/>
    <property type="match status" value="1"/>
</dbReference>
<evidence type="ECO:0000313" key="10">
    <source>
        <dbReference type="EMBL" id="SDJ53158.1"/>
    </source>
</evidence>
<dbReference type="GO" id="GO:0005886">
    <property type="term" value="C:plasma membrane"/>
    <property type="evidence" value="ECO:0007669"/>
    <property type="project" value="UniProtKB-SubCell"/>
</dbReference>
<keyword evidence="6 7" id="KW-0472">Membrane</keyword>
<protein>
    <submittedName>
        <fullName evidence="10">ATP-binding cassette, subfamily B</fullName>
    </submittedName>
</protein>
<feature type="domain" description="ABC transporter" evidence="8">
    <location>
        <begin position="342"/>
        <end position="588"/>
    </location>
</feature>
<evidence type="ECO:0000259" key="8">
    <source>
        <dbReference type="PROSITE" id="PS50893"/>
    </source>
</evidence>
<keyword evidence="2 7" id="KW-0812">Transmembrane</keyword>
<keyword evidence="3" id="KW-0547">Nucleotide-binding</keyword>
<feature type="transmembrane region" description="Helical" evidence="7">
    <location>
        <begin position="283"/>
        <end position="308"/>
    </location>
</feature>
<evidence type="ECO:0000256" key="1">
    <source>
        <dbReference type="ARBA" id="ARBA00004651"/>
    </source>
</evidence>
<evidence type="ECO:0000256" key="4">
    <source>
        <dbReference type="ARBA" id="ARBA00022840"/>
    </source>
</evidence>
<dbReference type="Proteomes" id="UP000199682">
    <property type="component" value="Unassembled WGS sequence"/>
</dbReference>
<dbReference type="InterPro" id="IPR003439">
    <property type="entry name" value="ABC_transporter-like_ATP-bd"/>
</dbReference>
<dbReference type="GO" id="GO:0034040">
    <property type="term" value="F:ATPase-coupled lipid transmembrane transporter activity"/>
    <property type="evidence" value="ECO:0007669"/>
    <property type="project" value="TreeGrafter"/>
</dbReference>
<accession>A0A1G8UHB9</accession>
<name>A0A1G8UHB9_9PSEU</name>
<reference evidence="11" key="1">
    <citation type="submission" date="2016-10" db="EMBL/GenBank/DDBJ databases">
        <authorList>
            <person name="Varghese N."/>
            <person name="Submissions S."/>
        </authorList>
    </citation>
    <scope>NUCLEOTIDE SEQUENCE [LARGE SCALE GENOMIC DNA]</scope>
    <source>
        <strain evidence="11">DSM 44796</strain>
    </source>
</reference>
<dbReference type="RefSeq" id="WP_090004781.1">
    <property type="nucleotide sequence ID" value="NZ_FNET01000002.1"/>
</dbReference>
<dbReference type="PANTHER" id="PTHR24221">
    <property type="entry name" value="ATP-BINDING CASSETTE SUB-FAMILY B"/>
    <property type="match status" value="1"/>
</dbReference>
<dbReference type="Gene3D" id="1.20.1560.10">
    <property type="entry name" value="ABC transporter type 1, transmembrane domain"/>
    <property type="match status" value="1"/>
</dbReference>
<dbReference type="SUPFAM" id="SSF52540">
    <property type="entry name" value="P-loop containing nucleoside triphosphate hydrolases"/>
    <property type="match status" value="1"/>
</dbReference>
<dbReference type="GO" id="GO:0016887">
    <property type="term" value="F:ATP hydrolysis activity"/>
    <property type="evidence" value="ECO:0007669"/>
    <property type="project" value="InterPro"/>
</dbReference>
<organism evidence="10 11">
    <name type="scientific">Lentzea albidocapillata subsp. violacea</name>
    <dbReference type="NCBI Taxonomy" id="128104"/>
    <lineage>
        <taxon>Bacteria</taxon>
        <taxon>Bacillati</taxon>
        <taxon>Actinomycetota</taxon>
        <taxon>Actinomycetes</taxon>
        <taxon>Pseudonocardiales</taxon>
        <taxon>Pseudonocardiaceae</taxon>
        <taxon>Lentzea</taxon>
    </lineage>
</organism>
<comment type="subcellular location">
    <subcellularLocation>
        <location evidence="1">Cell membrane</location>
        <topology evidence="1">Multi-pass membrane protein</topology>
    </subcellularLocation>
</comment>
<feature type="domain" description="ABC transmembrane type-1" evidence="9">
    <location>
        <begin position="211"/>
        <end position="304"/>
    </location>
</feature>
<evidence type="ECO:0000256" key="6">
    <source>
        <dbReference type="ARBA" id="ARBA00023136"/>
    </source>
</evidence>
<evidence type="ECO:0000256" key="3">
    <source>
        <dbReference type="ARBA" id="ARBA00022741"/>
    </source>
</evidence>
<evidence type="ECO:0000259" key="9">
    <source>
        <dbReference type="PROSITE" id="PS50929"/>
    </source>
</evidence>
<dbReference type="Pfam" id="PF00005">
    <property type="entry name" value="ABC_tran"/>
    <property type="match status" value="1"/>
</dbReference>
<evidence type="ECO:0000256" key="5">
    <source>
        <dbReference type="ARBA" id="ARBA00022989"/>
    </source>
</evidence>
<evidence type="ECO:0000256" key="7">
    <source>
        <dbReference type="SAM" id="Phobius"/>
    </source>
</evidence>
<dbReference type="GO" id="GO:0005524">
    <property type="term" value="F:ATP binding"/>
    <property type="evidence" value="ECO:0007669"/>
    <property type="project" value="UniProtKB-KW"/>
</dbReference>
<dbReference type="AlphaFoldDB" id="A0A1G8UHB9"/>
<keyword evidence="5 7" id="KW-1133">Transmembrane helix</keyword>
<dbReference type="InterPro" id="IPR027417">
    <property type="entry name" value="P-loop_NTPase"/>
</dbReference>
<dbReference type="PROSITE" id="PS50929">
    <property type="entry name" value="ABC_TM1F"/>
    <property type="match status" value="1"/>
</dbReference>
<dbReference type="Gene3D" id="3.40.50.300">
    <property type="entry name" value="P-loop containing nucleotide triphosphate hydrolases"/>
    <property type="match status" value="1"/>
</dbReference>
<proteinExistence type="predicted"/>
<dbReference type="InterPro" id="IPR039421">
    <property type="entry name" value="Type_1_exporter"/>
</dbReference>
<feature type="transmembrane region" description="Helical" evidence="7">
    <location>
        <begin position="21"/>
        <end position="44"/>
    </location>
</feature>
<dbReference type="InterPro" id="IPR017871">
    <property type="entry name" value="ABC_transporter-like_CS"/>
</dbReference>
<dbReference type="InterPro" id="IPR036640">
    <property type="entry name" value="ABC1_TM_sf"/>
</dbReference>
<gene>
    <name evidence="10" type="ORF">SAMN04488074_102302</name>
</gene>
<dbReference type="PANTHER" id="PTHR24221:SF646">
    <property type="entry name" value="HAEMOLYSIN SECRETION ATP-BINDING PROTEIN"/>
    <property type="match status" value="1"/>
</dbReference>
<dbReference type="PROSITE" id="PS50893">
    <property type="entry name" value="ABC_TRANSPORTER_2"/>
    <property type="match status" value="1"/>
</dbReference>
<sequence>MRDTWRAFLTTISFGFRAARWHAVFQILTEIALALTGPLIAYSAGVLVDAASDRDLDRALTAGFGIAAATGLLIVAQYYNAHCVFAVLERTQALSDRTLMRLLGGIGSLAPHENPKYLDQIQLLREERESLAEMTNATAGLISAFVGFGATALLLADVHPALISLALLAFISLWITSRANDLAVDAQEDTGEPERLRRHLFDIGTTAGAGKELRVFGLTRELVRRHHAVSDEVLDTRNRAAWRGAVLKSIDAVINAAGFFGAIALVVWLAIEGRATPGDVVMVVALTIEMAAVVASSVGYSGDFLWCLKQARRYVWLERFAETSVKRTDEPVQPPASLSHGIDLVDVTYRYPASERTVLDGVSLHLPAGSVVALVGENGAGKSTLVKLLCDFYEPDSGEIQVDGVDLRRIPSADWRTRLTGAFQDFVELQFAARETVGVADIGRINDDTALHGALDRAGARSVVDGLPRGLDTQLGRSWEGGVELSGGQWQKLALGRGLLRTDPLLAVFDEPTAALDPQTEHALFERFAQAAREGKQRGTVTLLVSHRFSTVRMADLIVVLDGGRIREIGSHEHLMAHPDLYAELYDLQSSAYR</sequence>
<feature type="transmembrane region" description="Helical" evidence="7">
    <location>
        <begin position="252"/>
        <end position="271"/>
    </location>
</feature>
<evidence type="ECO:0000256" key="2">
    <source>
        <dbReference type="ARBA" id="ARBA00022692"/>
    </source>
</evidence>
<feature type="transmembrane region" description="Helical" evidence="7">
    <location>
        <begin position="161"/>
        <end position="177"/>
    </location>
</feature>
<feature type="transmembrane region" description="Helical" evidence="7">
    <location>
        <begin position="64"/>
        <end position="88"/>
    </location>
</feature>
<dbReference type="EMBL" id="FNET01000002">
    <property type="protein sequence ID" value="SDJ53158.1"/>
    <property type="molecule type" value="Genomic_DNA"/>
</dbReference>